<gene>
    <name evidence="1" type="ORF">E2C01_069690</name>
</gene>
<name>A0A5B7I3H3_PORTR</name>
<accession>A0A5B7I3H3</accession>
<protein>
    <submittedName>
        <fullName evidence="1">Uncharacterized protein</fullName>
    </submittedName>
</protein>
<evidence type="ECO:0000313" key="1">
    <source>
        <dbReference type="EMBL" id="MPC75304.1"/>
    </source>
</evidence>
<sequence length="64" mass="6809">MVFGNASCLSLAASPRAVLGMVLPVSAELCRKQVHHGEDVHSAEAGTQLRHDTRLQITVSKRGA</sequence>
<reference evidence="1 2" key="1">
    <citation type="submission" date="2019-05" db="EMBL/GenBank/DDBJ databases">
        <title>Another draft genome of Portunus trituberculatus and its Hox gene families provides insights of decapod evolution.</title>
        <authorList>
            <person name="Jeong J.-H."/>
            <person name="Song I."/>
            <person name="Kim S."/>
            <person name="Choi T."/>
            <person name="Kim D."/>
            <person name="Ryu S."/>
            <person name="Kim W."/>
        </authorList>
    </citation>
    <scope>NUCLEOTIDE SEQUENCE [LARGE SCALE GENOMIC DNA]</scope>
    <source>
        <tissue evidence="1">Muscle</tissue>
    </source>
</reference>
<organism evidence="1 2">
    <name type="scientific">Portunus trituberculatus</name>
    <name type="common">Swimming crab</name>
    <name type="synonym">Neptunus trituberculatus</name>
    <dbReference type="NCBI Taxonomy" id="210409"/>
    <lineage>
        <taxon>Eukaryota</taxon>
        <taxon>Metazoa</taxon>
        <taxon>Ecdysozoa</taxon>
        <taxon>Arthropoda</taxon>
        <taxon>Crustacea</taxon>
        <taxon>Multicrustacea</taxon>
        <taxon>Malacostraca</taxon>
        <taxon>Eumalacostraca</taxon>
        <taxon>Eucarida</taxon>
        <taxon>Decapoda</taxon>
        <taxon>Pleocyemata</taxon>
        <taxon>Brachyura</taxon>
        <taxon>Eubrachyura</taxon>
        <taxon>Portunoidea</taxon>
        <taxon>Portunidae</taxon>
        <taxon>Portuninae</taxon>
        <taxon>Portunus</taxon>
    </lineage>
</organism>
<dbReference type="Proteomes" id="UP000324222">
    <property type="component" value="Unassembled WGS sequence"/>
</dbReference>
<dbReference type="EMBL" id="VSRR010040804">
    <property type="protein sequence ID" value="MPC75304.1"/>
    <property type="molecule type" value="Genomic_DNA"/>
</dbReference>
<keyword evidence="2" id="KW-1185">Reference proteome</keyword>
<dbReference type="AlphaFoldDB" id="A0A5B7I3H3"/>
<evidence type="ECO:0000313" key="2">
    <source>
        <dbReference type="Proteomes" id="UP000324222"/>
    </source>
</evidence>
<proteinExistence type="predicted"/>
<comment type="caution">
    <text evidence="1">The sequence shown here is derived from an EMBL/GenBank/DDBJ whole genome shotgun (WGS) entry which is preliminary data.</text>
</comment>